<accession>A0A2H3KQM2</accession>
<evidence type="ECO:0000256" key="2">
    <source>
        <dbReference type="ARBA" id="ARBA00022803"/>
    </source>
</evidence>
<protein>
    <submittedName>
        <fullName evidence="4">Uncharacterized protein</fullName>
    </submittedName>
</protein>
<keyword evidence="2 3" id="KW-0802">TPR repeat</keyword>
<evidence type="ECO:0000256" key="3">
    <source>
        <dbReference type="PROSITE-ProRule" id="PRU00339"/>
    </source>
</evidence>
<dbReference type="SUPFAM" id="SSF48452">
    <property type="entry name" value="TPR-like"/>
    <property type="match status" value="1"/>
</dbReference>
<sequence>MEEPALARQDEKQRIRRKLQEKAVELAAMNRWEEALETNQQILGLGEDVDTFNRLGKALMELGRYSDAHDAYQQALRITPTNSIARKNVARLDALLARGFESGQVHLKPRQQVDMRMFITETGRTAITTLVDVPRSPAVDALVTGEKMTFRVEGRNVYVIDADGTVVGRLEPKLGQRLAELINGGNRYLAAIAQSDPRSVRLLIRETYQDPAQRNRISFPGKLGEAAAYVSSLRYEEYEDLLDDEEHTDEIDVVDEEYLTTDEEEEIGLEEIEQDMGDDDDGIEE</sequence>
<dbReference type="Pfam" id="PF07719">
    <property type="entry name" value="TPR_2"/>
    <property type="match status" value="1"/>
</dbReference>
<dbReference type="PROSITE" id="PS50005">
    <property type="entry name" value="TPR"/>
    <property type="match status" value="1"/>
</dbReference>
<evidence type="ECO:0000256" key="1">
    <source>
        <dbReference type="ARBA" id="ARBA00022737"/>
    </source>
</evidence>
<dbReference type="Gene3D" id="1.25.40.10">
    <property type="entry name" value="Tetratricopeptide repeat domain"/>
    <property type="match status" value="1"/>
</dbReference>
<comment type="caution">
    <text evidence="4">The sequence shown here is derived from an EMBL/GenBank/DDBJ whole genome shotgun (WGS) entry which is preliminary data.</text>
</comment>
<proteinExistence type="predicted"/>
<reference evidence="4 5" key="1">
    <citation type="submission" date="2016-05" db="EMBL/GenBank/DDBJ databases">
        <authorList>
            <person name="Lavstsen T."/>
            <person name="Jespersen J.S."/>
        </authorList>
    </citation>
    <scope>NUCLEOTIDE SEQUENCE [LARGE SCALE GENOMIC DNA]</scope>
    <source>
        <strain evidence="4 5">B7-9</strain>
    </source>
</reference>
<feature type="repeat" description="TPR" evidence="3">
    <location>
        <begin position="49"/>
        <end position="82"/>
    </location>
</feature>
<dbReference type="PROSITE" id="PS50293">
    <property type="entry name" value="TPR_REGION"/>
    <property type="match status" value="1"/>
</dbReference>
<organism evidence="4 5">
    <name type="scientific">Candidatus Chloroploca asiatica</name>
    <dbReference type="NCBI Taxonomy" id="1506545"/>
    <lineage>
        <taxon>Bacteria</taxon>
        <taxon>Bacillati</taxon>
        <taxon>Chloroflexota</taxon>
        <taxon>Chloroflexia</taxon>
        <taxon>Chloroflexales</taxon>
        <taxon>Chloroflexineae</taxon>
        <taxon>Oscillochloridaceae</taxon>
        <taxon>Candidatus Chloroploca</taxon>
    </lineage>
</organism>
<keyword evidence="1" id="KW-0677">Repeat</keyword>
<gene>
    <name evidence="4" type="ORF">A9Q02_08830</name>
</gene>
<evidence type="ECO:0000313" key="5">
    <source>
        <dbReference type="Proteomes" id="UP000220922"/>
    </source>
</evidence>
<dbReference type="Proteomes" id="UP000220922">
    <property type="component" value="Unassembled WGS sequence"/>
</dbReference>
<dbReference type="EMBL" id="LYXE01000031">
    <property type="protein sequence ID" value="PDW00711.1"/>
    <property type="molecule type" value="Genomic_DNA"/>
</dbReference>
<dbReference type="InterPro" id="IPR019734">
    <property type="entry name" value="TPR_rpt"/>
</dbReference>
<evidence type="ECO:0000313" key="4">
    <source>
        <dbReference type="EMBL" id="PDW00711.1"/>
    </source>
</evidence>
<dbReference type="InterPro" id="IPR011990">
    <property type="entry name" value="TPR-like_helical_dom_sf"/>
</dbReference>
<dbReference type="InterPro" id="IPR013105">
    <property type="entry name" value="TPR_2"/>
</dbReference>
<dbReference type="AlphaFoldDB" id="A0A2H3KQM2"/>
<name>A0A2H3KQM2_9CHLR</name>
<dbReference type="SMART" id="SM00028">
    <property type="entry name" value="TPR"/>
    <property type="match status" value="1"/>
</dbReference>
<keyword evidence="5" id="KW-1185">Reference proteome</keyword>